<protein>
    <submittedName>
        <fullName evidence="2">Uncharacterized protein</fullName>
    </submittedName>
</protein>
<evidence type="ECO:0000313" key="3">
    <source>
        <dbReference type="Proteomes" id="UP000299102"/>
    </source>
</evidence>
<name>A0A4C1SHG4_EUMVA</name>
<evidence type="ECO:0000256" key="1">
    <source>
        <dbReference type="SAM" id="MobiDB-lite"/>
    </source>
</evidence>
<feature type="region of interest" description="Disordered" evidence="1">
    <location>
        <begin position="85"/>
        <end position="123"/>
    </location>
</feature>
<feature type="compositionally biased region" description="Low complexity" evidence="1">
    <location>
        <begin position="92"/>
        <end position="105"/>
    </location>
</feature>
<comment type="caution">
    <text evidence="2">The sequence shown here is derived from an EMBL/GenBank/DDBJ whole genome shotgun (WGS) entry which is preliminary data.</text>
</comment>
<proteinExistence type="predicted"/>
<reference evidence="2 3" key="1">
    <citation type="journal article" date="2019" name="Commun. Biol.">
        <title>The bagworm genome reveals a unique fibroin gene that provides high tensile strength.</title>
        <authorList>
            <person name="Kono N."/>
            <person name="Nakamura H."/>
            <person name="Ohtoshi R."/>
            <person name="Tomita M."/>
            <person name="Numata K."/>
            <person name="Arakawa K."/>
        </authorList>
    </citation>
    <scope>NUCLEOTIDE SEQUENCE [LARGE SCALE GENOMIC DNA]</scope>
</reference>
<organism evidence="2 3">
    <name type="scientific">Eumeta variegata</name>
    <name type="common">Bagworm moth</name>
    <name type="synonym">Eumeta japonica</name>
    <dbReference type="NCBI Taxonomy" id="151549"/>
    <lineage>
        <taxon>Eukaryota</taxon>
        <taxon>Metazoa</taxon>
        <taxon>Ecdysozoa</taxon>
        <taxon>Arthropoda</taxon>
        <taxon>Hexapoda</taxon>
        <taxon>Insecta</taxon>
        <taxon>Pterygota</taxon>
        <taxon>Neoptera</taxon>
        <taxon>Endopterygota</taxon>
        <taxon>Lepidoptera</taxon>
        <taxon>Glossata</taxon>
        <taxon>Ditrysia</taxon>
        <taxon>Tineoidea</taxon>
        <taxon>Psychidae</taxon>
        <taxon>Oiketicinae</taxon>
        <taxon>Eumeta</taxon>
    </lineage>
</organism>
<keyword evidence="3" id="KW-1185">Reference proteome</keyword>
<evidence type="ECO:0000313" key="2">
    <source>
        <dbReference type="EMBL" id="GBP00628.1"/>
    </source>
</evidence>
<dbReference type="EMBL" id="BGZK01000006">
    <property type="protein sequence ID" value="GBP00628.1"/>
    <property type="molecule type" value="Genomic_DNA"/>
</dbReference>
<dbReference type="Proteomes" id="UP000299102">
    <property type="component" value="Unassembled WGS sequence"/>
</dbReference>
<accession>A0A4C1SHG4</accession>
<sequence>MSFQRPFLATCALTRMFRSIGGAASAVYTTLRKLHVKFSGNPSIHLFRNVSRNVLRTNIFFPLRTWPKRRQKLGGANVERNLAVESRGTRLAHSGGAAGRAQSAGGERDLHNVQRRNSNARSR</sequence>
<gene>
    <name evidence="2" type="ORF">EVAR_76904_1</name>
</gene>
<dbReference type="AlphaFoldDB" id="A0A4C1SHG4"/>